<feature type="compositionally biased region" description="Low complexity" evidence="1">
    <location>
        <begin position="80"/>
        <end position="95"/>
    </location>
</feature>
<feature type="compositionally biased region" description="Basic and acidic residues" evidence="1">
    <location>
        <begin position="1"/>
        <end position="12"/>
    </location>
</feature>
<evidence type="ECO:0000313" key="2">
    <source>
        <dbReference type="EMBL" id="MFB9069685.1"/>
    </source>
</evidence>
<organism evidence="2 3">
    <name type="scientific">Citricoccus parietis</name>
    <dbReference type="NCBI Taxonomy" id="592307"/>
    <lineage>
        <taxon>Bacteria</taxon>
        <taxon>Bacillati</taxon>
        <taxon>Actinomycetota</taxon>
        <taxon>Actinomycetes</taxon>
        <taxon>Micrococcales</taxon>
        <taxon>Micrococcaceae</taxon>
        <taxon>Citricoccus</taxon>
    </lineage>
</organism>
<name>A0ABV5FST2_9MICC</name>
<evidence type="ECO:0000313" key="3">
    <source>
        <dbReference type="Proteomes" id="UP001589575"/>
    </source>
</evidence>
<reference evidence="2 3" key="1">
    <citation type="submission" date="2024-09" db="EMBL/GenBank/DDBJ databases">
        <authorList>
            <person name="Sun Q."/>
            <person name="Mori K."/>
        </authorList>
    </citation>
    <scope>NUCLEOTIDE SEQUENCE [LARGE SCALE GENOMIC DNA]</scope>
    <source>
        <strain evidence="2 3">CCM 7609</strain>
    </source>
</reference>
<comment type="caution">
    <text evidence="2">The sequence shown here is derived from an EMBL/GenBank/DDBJ whole genome shotgun (WGS) entry which is preliminary data.</text>
</comment>
<protein>
    <recommendedName>
        <fullName evidence="4">ATP-binding cassette domain-containing protein</fullName>
    </recommendedName>
</protein>
<dbReference type="Proteomes" id="UP001589575">
    <property type="component" value="Unassembled WGS sequence"/>
</dbReference>
<proteinExistence type="predicted"/>
<feature type="region of interest" description="Disordered" evidence="1">
    <location>
        <begin position="78"/>
        <end position="101"/>
    </location>
</feature>
<keyword evidence="3" id="KW-1185">Reference proteome</keyword>
<dbReference type="Gene3D" id="3.40.50.300">
    <property type="entry name" value="P-loop containing nucleotide triphosphate hydrolases"/>
    <property type="match status" value="1"/>
</dbReference>
<evidence type="ECO:0008006" key="4">
    <source>
        <dbReference type="Google" id="ProtNLM"/>
    </source>
</evidence>
<sequence>MAARGGIHDVGRVRRGVGGRHDLCEPRPAGPHSSTRPLHTLSGGQRRRVELARILSRTRHPAPGRAHQHTWTTIRSCGCATSSRPTRAGSSSSTRRGPHGDAVNKVLYLDANRQVIDTYNMGWKTYLLQREQDKPGASVSTPMRRRRPRI</sequence>
<feature type="region of interest" description="Disordered" evidence="1">
    <location>
        <begin position="1"/>
        <end position="44"/>
    </location>
</feature>
<dbReference type="InterPro" id="IPR027417">
    <property type="entry name" value="P-loop_NTPase"/>
</dbReference>
<accession>A0ABV5FST2</accession>
<evidence type="ECO:0000256" key="1">
    <source>
        <dbReference type="SAM" id="MobiDB-lite"/>
    </source>
</evidence>
<gene>
    <name evidence="2" type="ORF">ACFFX0_00080</name>
</gene>
<dbReference type="EMBL" id="JBHMFI010000001">
    <property type="protein sequence ID" value="MFB9069685.1"/>
    <property type="molecule type" value="Genomic_DNA"/>
</dbReference>